<dbReference type="SUPFAM" id="SSF74982">
    <property type="entry name" value="Small protein B (SmpB)"/>
    <property type="match status" value="1"/>
</dbReference>
<comment type="similarity">
    <text evidence="3">Belongs to the SmpB family.</text>
</comment>
<dbReference type="InterPro" id="IPR020081">
    <property type="entry name" value="SsrA-bd_prot_CS"/>
</dbReference>
<keyword evidence="2 3" id="KW-0694">RNA-binding</keyword>
<dbReference type="Proteomes" id="UP000176604">
    <property type="component" value="Unassembled WGS sequence"/>
</dbReference>
<evidence type="ECO:0000256" key="1">
    <source>
        <dbReference type="ARBA" id="ARBA00022490"/>
    </source>
</evidence>
<dbReference type="GO" id="GO:0070929">
    <property type="term" value="P:trans-translation"/>
    <property type="evidence" value="ECO:0007669"/>
    <property type="project" value="UniProtKB-UniRule"/>
</dbReference>
<evidence type="ECO:0000256" key="2">
    <source>
        <dbReference type="ARBA" id="ARBA00022884"/>
    </source>
</evidence>
<dbReference type="GO" id="GO:0003723">
    <property type="term" value="F:RNA binding"/>
    <property type="evidence" value="ECO:0007669"/>
    <property type="project" value="UniProtKB-UniRule"/>
</dbReference>
<dbReference type="PANTHER" id="PTHR30308">
    <property type="entry name" value="TMRNA-BINDING COMPONENT OF TRANS-TRANSLATION TAGGING COMPLEX"/>
    <property type="match status" value="1"/>
</dbReference>
<dbReference type="GO" id="GO:0070930">
    <property type="term" value="P:trans-translation-dependent protein tagging"/>
    <property type="evidence" value="ECO:0007669"/>
    <property type="project" value="TreeGrafter"/>
</dbReference>
<dbReference type="HAMAP" id="MF_00023">
    <property type="entry name" value="SmpB"/>
    <property type="match status" value="1"/>
</dbReference>
<comment type="function">
    <text evidence="3">Required for rescue of stalled ribosomes mediated by trans-translation. Binds to transfer-messenger RNA (tmRNA), required for stable association of tmRNA with ribosomes. tmRNA and SmpB together mimic tRNA shape, replacing the anticodon stem-loop with SmpB. tmRNA is encoded by the ssrA gene; the 2 termini fold to resemble tRNA(Ala) and it encodes a 'tag peptide', a short internal open reading frame. During trans-translation Ala-aminoacylated tmRNA acts like a tRNA, entering the A-site of stalled ribosomes, displacing the stalled mRNA. The ribosome then switches to translate the ORF on the tmRNA; the nascent peptide is terminated with the 'tag peptide' encoded by the tmRNA and targeted for degradation. The ribosome is freed to recommence translation, which seems to be the essential function of trans-translation.</text>
</comment>
<dbReference type="EMBL" id="MGEF01000003">
    <property type="protein sequence ID" value="OGL79692.1"/>
    <property type="molecule type" value="Genomic_DNA"/>
</dbReference>
<dbReference type="InterPro" id="IPR000037">
    <property type="entry name" value="SsrA-bd_prot"/>
</dbReference>
<dbReference type="STRING" id="1802397.A3J43_01405"/>
<dbReference type="Pfam" id="PF01668">
    <property type="entry name" value="SmpB"/>
    <property type="match status" value="1"/>
</dbReference>
<dbReference type="GO" id="GO:0005829">
    <property type="term" value="C:cytosol"/>
    <property type="evidence" value="ECO:0007669"/>
    <property type="project" value="TreeGrafter"/>
</dbReference>
<dbReference type="PANTHER" id="PTHR30308:SF2">
    <property type="entry name" value="SSRA-BINDING PROTEIN"/>
    <property type="match status" value="1"/>
</dbReference>
<sequence>MPTLAVNKRALHDYDISERFEAGIRLTGPEVKSVKRGQVSLSGAYARITPQGEAILMNASIAPYPPAVGAQKQYDPHRDRTLLLHKREIASLIGKSRTQGHTLIPLSFYSKRGLIKVELGLGRGKKQHDKREAIKTRDFDRKKRQLMSS</sequence>
<reference evidence="4 5" key="1">
    <citation type="journal article" date="2016" name="Nat. Commun.">
        <title>Thousands of microbial genomes shed light on interconnected biogeochemical processes in an aquifer system.</title>
        <authorList>
            <person name="Anantharaman K."/>
            <person name="Brown C.T."/>
            <person name="Hug L.A."/>
            <person name="Sharon I."/>
            <person name="Castelle C.J."/>
            <person name="Probst A.J."/>
            <person name="Thomas B.C."/>
            <person name="Singh A."/>
            <person name="Wilkins M.J."/>
            <person name="Karaoz U."/>
            <person name="Brodie E.L."/>
            <person name="Williams K.H."/>
            <person name="Hubbard S.S."/>
            <person name="Banfield J.F."/>
        </authorList>
    </citation>
    <scope>NUCLEOTIDE SEQUENCE [LARGE SCALE GENOMIC DNA]</scope>
</reference>
<comment type="subcellular location">
    <subcellularLocation>
        <location evidence="3">Cytoplasm</location>
    </subcellularLocation>
    <text evidence="3">The tmRNA-SmpB complex associates with stalled 70S ribosomes.</text>
</comment>
<organism evidence="4 5">
    <name type="scientific">Candidatus Uhrbacteria bacterium RIFCSPHIGHO2_12_FULL_54_23</name>
    <dbReference type="NCBI Taxonomy" id="1802397"/>
    <lineage>
        <taxon>Bacteria</taxon>
        <taxon>Candidatus Uhriibacteriota</taxon>
    </lineage>
</organism>
<evidence type="ECO:0000313" key="4">
    <source>
        <dbReference type="EMBL" id="OGL79692.1"/>
    </source>
</evidence>
<dbReference type="PROSITE" id="PS01317">
    <property type="entry name" value="SSRP"/>
    <property type="match status" value="1"/>
</dbReference>
<dbReference type="AlphaFoldDB" id="A0A1F7UN48"/>
<gene>
    <name evidence="3" type="primary">smpB</name>
    <name evidence="4" type="ORF">A3J43_01405</name>
</gene>
<evidence type="ECO:0000256" key="3">
    <source>
        <dbReference type="HAMAP-Rule" id="MF_00023"/>
    </source>
</evidence>
<comment type="caution">
    <text evidence="4">The sequence shown here is derived from an EMBL/GenBank/DDBJ whole genome shotgun (WGS) entry which is preliminary data.</text>
</comment>
<keyword evidence="1 3" id="KW-0963">Cytoplasm</keyword>
<accession>A0A1F7UN48</accession>
<dbReference type="CDD" id="cd09294">
    <property type="entry name" value="SmpB"/>
    <property type="match status" value="1"/>
</dbReference>
<dbReference type="Gene3D" id="2.40.280.10">
    <property type="match status" value="1"/>
</dbReference>
<evidence type="ECO:0000313" key="5">
    <source>
        <dbReference type="Proteomes" id="UP000176604"/>
    </source>
</evidence>
<name>A0A1F7UN48_9BACT</name>
<protein>
    <recommendedName>
        <fullName evidence="3">SsrA-binding protein</fullName>
    </recommendedName>
    <alternativeName>
        <fullName evidence="3">Small protein B</fullName>
    </alternativeName>
</protein>
<dbReference type="NCBIfam" id="TIGR00086">
    <property type="entry name" value="smpB"/>
    <property type="match status" value="1"/>
</dbReference>
<dbReference type="InterPro" id="IPR023620">
    <property type="entry name" value="SmpB"/>
</dbReference>
<proteinExistence type="inferred from homology"/>
<dbReference type="NCBIfam" id="NF003843">
    <property type="entry name" value="PRK05422.1"/>
    <property type="match status" value="1"/>
</dbReference>